<evidence type="ECO:0000313" key="1">
    <source>
        <dbReference type="Proteomes" id="UP000095282"/>
    </source>
</evidence>
<protein>
    <submittedName>
        <fullName evidence="2">FLYWCH-type domain-containing protein</fullName>
    </submittedName>
</protein>
<name>A0A1I7SXD7_9PELO</name>
<accession>A0A1I7SXD7</accession>
<organism evidence="1 2">
    <name type="scientific">Caenorhabditis tropicalis</name>
    <dbReference type="NCBI Taxonomy" id="1561998"/>
    <lineage>
        <taxon>Eukaryota</taxon>
        <taxon>Metazoa</taxon>
        <taxon>Ecdysozoa</taxon>
        <taxon>Nematoda</taxon>
        <taxon>Chromadorea</taxon>
        <taxon>Rhabditida</taxon>
        <taxon>Rhabditina</taxon>
        <taxon>Rhabditomorpha</taxon>
        <taxon>Rhabditoidea</taxon>
        <taxon>Rhabditidae</taxon>
        <taxon>Peloderinae</taxon>
        <taxon>Caenorhabditis</taxon>
    </lineage>
</organism>
<dbReference type="Proteomes" id="UP000095282">
    <property type="component" value="Unplaced"/>
</dbReference>
<reference evidence="2" key="1">
    <citation type="submission" date="2016-11" db="UniProtKB">
        <authorList>
            <consortium name="WormBaseParasite"/>
        </authorList>
    </citation>
    <scope>IDENTIFICATION</scope>
</reference>
<evidence type="ECO:0000313" key="2">
    <source>
        <dbReference type="WBParaSite" id="Csp11.Scaffold10.g54.t1"/>
    </source>
</evidence>
<proteinExistence type="predicted"/>
<sequence>MSLLTLASQQTYSENRIVINEEEGGTVSTRSTWKQDNDWRLKSKHVIDCKRRILSCCNHQIKVTRRNDMFGNTYPFPRVEIHVGIPP</sequence>
<dbReference type="AlphaFoldDB" id="A0A1I7SXD7"/>
<keyword evidence="1" id="KW-1185">Reference proteome</keyword>
<dbReference type="WBParaSite" id="Csp11.Scaffold10.g54.t1">
    <property type="protein sequence ID" value="Csp11.Scaffold10.g54.t1"/>
    <property type="gene ID" value="Csp11.Scaffold10.g54"/>
</dbReference>